<keyword evidence="1" id="KW-0732">Signal</keyword>
<accession>A0A8H6YLZ2</accession>
<protein>
    <submittedName>
        <fullName evidence="2">Uncharacterized protein</fullName>
    </submittedName>
</protein>
<feature type="signal peptide" evidence="1">
    <location>
        <begin position="1"/>
        <end position="18"/>
    </location>
</feature>
<gene>
    <name evidence="2" type="ORF">MSAN_01147400</name>
</gene>
<organism evidence="2 3">
    <name type="scientific">Mycena sanguinolenta</name>
    <dbReference type="NCBI Taxonomy" id="230812"/>
    <lineage>
        <taxon>Eukaryota</taxon>
        <taxon>Fungi</taxon>
        <taxon>Dikarya</taxon>
        <taxon>Basidiomycota</taxon>
        <taxon>Agaricomycotina</taxon>
        <taxon>Agaricomycetes</taxon>
        <taxon>Agaricomycetidae</taxon>
        <taxon>Agaricales</taxon>
        <taxon>Marasmiineae</taxon>
        <taxon>Mycenaceae</taxon>
        <taxon>Mycena</taxon>
    </lineage>
</organism>
<reference evidence="2" key="1">
    <citation type="submission" date="2020-05" db="EMBL/GenBank/DDBJ databases">
        <title>Mycena genomes resolve the evolution of fungal bioluminescence.</title>
        <authorList>
            <person name="Tsai I.J."/>
        </authorList>
    </citation>
    <scope>NUCLEOTIDE SEQUENCE</scope>
    <source>
        <strain evidence="2">160909Yilan</strain>
    </source>
</reference>
<comment type="caution">
    <text evidence="2">The sequence shown here is derived from an EMBL/GenBank/DDBJ whole genome shotgun (WGS) entry which is preliminary data.</text>
</comment>
<dbReference type="Proteomes" id="UP000623467">
    <property type="component" value="Unassembled WGS sequence"/>
</dbReference>
<name>A0A8H6YLZ2_9AGAR</name>
<evidence type="ECO:0000313" key="3">
    <source>
        <dbReference type="Proteomes" id="UP000623467"/>
    </source>
</evidence>
<sequence>MNQAILAITILATTVVAALSPDGTGPTGSSDCTVQAWVRAEDLAPSYVSHGELRIKVWQAHCADKIASVALRLQLDEFGEVKHLRQDAVIPEIKKADNQTLPDDLVSLGYFRASDLANEVVYDYGPYDKAMSDPEIWVVHAQERRAWSTEVTLFENNHNFSRPLVKPFIVGSPAVNFPPSFKSSRQRTSSGLHQRHVYSDLGYHYIAVVNFTDGRTVDLRAGYTTFLPTFRKPSAAPFNWNGTFAEPENCEKDLPQTRKMLDDMERCLPADLRSVFVAEVTLEDGNAIHRGSPLKGRVTVRATNGSTEMSDISVFPFLAETFHWPVERATTGGDPDFNALICHWRGFRSSEAISVDSYSYLFKTTDGKDPFSFPNDYPGGYGLLTEAKPYLDFELPIPTTTIPDFPSYYNSMVTALSIQLTVSYSLDAAKCILGADRFKRYTRDVEDERTAKDRLEEGLWDSYTPVYEEEVHVDSTLWMRSLILKTIVPIVVPGDISEQPVEHYLTPGQPSPIILSSLADGVVFLPAQPVIIEEPLADTSARLMNSEGTFDPYQSWRITTYHEVPDPAAQYNQGDYAGLLWKKKLAAEENLKETIVAVDEGDQHRFVAP</sequence>
<evidence type="ECO:0000313" key="2">
    <source>
        <dbReference type="EMBL" id="KAF7361156.1"/>
    </source>
</evidence>
<dbReference type="OrthoDB" id="2590241at2759"/>
<proteinExistence type="predicted"/>
<feature type="chain" id="PRO_5034724153" evidence="1">
    <location>
        <begin position="19"/>
        <end position="609"/>
    </location>
</feature>
<evidence type="ECO:0000256" key="1">
    <source>
        <dbReference type="SAM" id="SignalP"/>
    </source>
</evidence>
<keyword evidence="3" id="KW-1185">Reference proteome</keyword>
<dbReference type="EMBL" id="JACAZH010000008">
    <property type="protein sequence ID" value="KAF7361156.1"/>
    <property type="molecule type" value="Genomic_DNA"/>
</dbReference>
<dbReference type="AlphaFoldDB" id="A0A8H6YLZ2"/>